<feature type="domain" description="HTH luxR-type" evidence="4">
    <location>
        <begin position="208"/>
        <end position="273"/>
    </location>
</feature>
<dbReference type="InterPro" id="IPR029016">
    <property type="entry name" value="GAF-like_dom_sf"/>
</dbReference>
<dbReference type="SUPFAM" id="SSF55781">
    <property type="entry name" value="GAF domain-like"/>
    <property type="match status" value="1"/>
</dbReference>
<dbReference type="Gene3D" id="3.30.450.40">
    <property type="match status" value="1"/>
</dbReference>
<dbReference type="Pfam" id="PF00196">
    <property type="entry name" value="GerE"/>
    <property type="match status" value="1"/>
</dbReference>
<dbReference type="GO" id="GO:0006355">
    <property type="term" value="P:regulation of DNA-templated transcription"/>
    <property type="evidence" value="ECO:0007669"/>
    <property type="project" value="InterPro"/>
</dbReference>
<dbReference type="PRINTS" id="PR00038">
    <property type="entry name" value="HTHLUXR"/>
</dbReference>
<dbReference type="InterPro" id="IPR036388">
    <property type="entry name" value="WH-like_DNA-bd_sf"/>
</dbReference>
<dbReference type="AlphaFoldDB" id="A0A238W5Q1"/>
<dbReference type="EMBL" id="FZNW01000005">
    <property type="protein sequence ID" value="SNR41882.1"/>
    <property type="molecule type" value="Genomic_DNA"/>
</dbReference>
<dbReference type="InterPro" id="IPR000792">
    <property type="entry name" value="Tscrpt_reg_LuxR_C"/>
</dbReference>
<dbReference type="Gene3D" id="1.10.10.10">
    <property type="entry name" value="Winged helix-like DNA-binding domain superfamily/Winged helix DNA-binding domain"/>
    <property type="match status" value="1"/>
</dbReference>
<evidence type="ECO:0000313" key="5">
    <source>
        <dbReference type="EMBL" id="SNR41882.1"/>
    </source>
</evidence>
<evidence type="ECO:0000256" key="1">
    <source>
        <dbReference type="ARBA" id="ARBA00023015"/>
    </source>
</evidence>
<name>A0A238W5Q1_9PSEU</name>
<dbReference type="SMART" id="SM00421">
    <property type="entry name" value="HTH_LUXR"/>
    <property type="match status" value="1"/>
</dbReference>
<dbReference type="OrthoDB" id="4069167at2"/>
<keyword evidence="2" id="KW-0238">DNA-binding</keyword>
<reference evidence="5 6" key="1">
    <citation type="submission" date="2017-06" db="EMBL/GenBank/DDBJ databases">
        <authorList>
            <person name="Kim H.J."/>
            <person name="Triplett B.A."/>
        </authorList>
    </citation>
    <scope>NUCLEOTIDE SEQUENCE [LARGE SCALE GENOMIC DNA]</scope>
    <source>
        <strain evidence="5 6">DSM 45207</strain>
    </source>
</reference>
<dbReference type="PANTHER" id="PTHR44688:SF16">
    <property type="entry name" value="DNA-BINDING TRANSCRIPTIONAL ACTIVATOR DEVR_DOSR"/>
    <property type="match status" value="1"/>
</dbReference>
<dbReference type="PROSITE" id="PS50043">
    <property type="entry name" value="HTH_LUXR_2"/>
    <property type="match status" value="1"/>
</dbReference>
<keyword evidence="6" id="KW-1185">Reference proteome</keyword>
<evidence type="ECO:0000256" key="3">
    <source>
        <dbReference type="ARBA" id="ARBA00023163"/>
    </source>
</evidence>
<evidence type="ECO:0000313" key="6">
    <source>
        <dbReference type="Proteomes" id="UP000198348"/>
    </source>
</evidence>
<dbReference type="SUPFAM" id="SSF46894">
    <property type="entry name" value="C-terminal effector domain of the bipartite response regulators"/>
    <property type="match status" value="1"/>
</dbReference>
<protein>
    <submittedName>
        <fullName evidence="5">Regulatory protein, luxR family</fullName>
    </submittedName>
</protein>
<accession>A0A238W5Q1</accession>
<dbReference type="Proteomes" id="UP000198348">
    <property type="component" value="Unassembled WGS sequence"/>
</dbReference>
<gene>
    <name evidence="5" type="ORF">SAMN06265360_105145</name>
</gene>
<evidence type="ECO:0000259" key="4">
    <source>
        <dbReference type="PROSITE" id="PS50043"/>
    </source>
</evidence>
<evidence type="ECO:0000256" key="2">
    <source>
        <dbReference type="ARBA" id="ARBA00023125"/>
    </source>
</evidence>
<dbReference type="InterPro" id="IPR016032">
    <property type="entry name" value="Sig_transdc_resp-reg_C-effctor"/>
</dbReference>
<dbReference type="PANTHER" id="PTHR44688">
    <property type="entry name" value="DNA-BINDING TRANSCRIPTIONAL ACTIVATOR DEVR_DOSR"/>
    <property type="match status" value="1"/>
</dbReference>
<organism evidence="5 6">
    <name type="scientific">Haloechinothrix alba</name>
    <dbReference type="NCBI Taxonomy" id="664784"/>
    <lineage>
        <taxon>Bacteria</taxon>
        <taxon>Bacillati</taxon>
        <taxon>Actinomycetota</taxon>
        <taxon>Actinomycetes</taxon>
        <taxon>Pseudonocardiales</taxon>
        <taxon>Pseudonocardiaceae</taxon>
        <taxon>Haloechinothrix</taxon>
    </lineage>
</organism>
<dbReference type="CDD" id="cd06170">
    <property type="entry name" value="LuxR_C_like"/>
    <property type="match status" value="1"/>
</dbReference>
<proteinExistence type="predicted"/>
<keyword evidence="1" id="KW-0805">Transcription regulation</keyword>
<dbReference type="GO" id="GO:0003677">
    <property type="term" value="F:DNA binding"/>
    <property type="evidence" value="ECO:0007669"/>
    <property type="project" value="UniProtKB-KW"/>
</dbReference>
<dbReference type="RefSeq" id="WP_089300467.1">
    <property type="nucleotide sequence ID" value="NZ_FZNW01000005.1"/>
</dbReference>
<keyword evidence="3" id="KW-0804">Transcription</keyword>
<sequence length="276" mass="29885">MPRARLEGLVERIRSSAGLDGSFGAEIAPRSDRYLIDRVSGQRMDPLNGVVVEAGAGIGGKAMLLGRPMAVTDYQRADCITHDFDQPVAQSGLRSILAIPVLLDGVPRAMIYGALRSANPISDRRIDIAYRLINQYRFDLRVDDEVARRFDELDTAAGARESAHLREQLRAVHAEARALADEVTDPELRARIEALSVRAGGGGQPSEPPQADYQLTRRELDVVVQVAAGLSNADVACRLGLAPATVKAYLKTAMRKTGVHNRLALIAACRRAGLIT</sequence>